<comment type="caution">
    <text evidence="8">The sequence shown here is derived from an EMBL/GenBank/DDBJ whole genome shotgun (WGS) entry which is preliminary data.</text>
</comment>
<dbReference type="GO" id="GO:0009055">
    <property type="term" value="F:electron transfer activity"/>
    <property type="evidence" value="ECO:0007669"/>
    <property type="project" value="InterPro"/>
</dbReference>
<name>A0A2N8PPI7_STRNR</name>
<evidence type="ECO:0000256" key="4">
    <source>
        <dbReference type="ARBA" id="ARBA00022989"/>
    </source>
</evidence>
<evidence type="ECO:0000256" key="1">
    <source>
        <dbReference type="ARBA" id="ARBA00004651"/>
    </source>
</evidence>
<keyword evidence="4 6" id="KW-1133">Transmembrane helix</keyword>
<dbReference type="InterPro" id="IPR011577">
    <property type="entry name" value="Cyt_b561_bac/Ni-Hgenase"/>
</dbReference>
<evidence type="ECO:0000256" key="6">
    <source>
        <dbReference type="SAM" id="Phobius"/>
    </source>
</evidence>
<dbReference type="AlphaFoldDB" id="A0A2N8PPI7"/>
<keyword evidence="3 6" id="KW-0812">Transmembrane</keyword>
<dbReference type="InterPro" id="IPR016174">
    <property type="entry name" value="Di-haem_cyt_TM"/>
</dbReference>
<dbReference type="PANTHER" id="PTHR30485">
    <property type="entry name" value="NI/FE-HYDROGENASE 1 B-TYPE CYTOCHROME SUBUNIT"/>
    <property type="match status" value="1"/>
</dbReference>
<accession>A0A2N8PPI7</accession>
<gene>
    <name evidence="8" type="ORF">AOB60_04185</name>
</gene>
<dbReference type="Proteomes" id="UP000236047">
    <property type="component" value="Unassembled WGS sequence"/>
</dbReference>
<comment type="subcellular location">
    <subcellularLocation>
        <location evidence="1">Cell membrane</location>
        <topology evidence="1">Multi-pass membrane protein</topology>
    </subcellularLocation>
</comment>
<dbReference type="EMBL" id="LJSN01000002">
    <property type="protein sequence ID" value="PNE42935.1"/>
    <property type="molecule type" value="Genomic_DNA"/>
</dbReference>
<feature type="domain" description="Cytochrome b561 bacterial/Ni-hydrogenase" evidence="7">
    <location>
        <begin position="19"/>
        <end position="182"/>
    </location>
</feature>
<keyword evidence="5 6" id="KW-0472">Membrane</keyword>
<organism evidence="8 9">
    <name type="scientific">Streptomyces noursei</name>
    <name type="common">Streptomyces albulus</name>
    <dbReference type="NCBI Taxonomy" id="1971"/>
    <lineage>
        <taxon>Bacteria</taxon>
        <taxon>Bacillati</taxon>
        <taxon>Actinomycetota</taxon>
        <taxon>Actinomycetes</taxon>
        <taxon>Kitasatosporales</taxon>
        <taxon>Streptomycetaceae</taxon>
        <taxon>Streptomyces</taxon>
    </lineage>
</organism>
<keyword evidence="2" id="KW-1003">Cell membrane</keyword>
<dbReference type="GO" id="GO:0005886">
    <property type="term" value="C:plasma membrane"/>
    <property type="evidence" value="ECO:0007669"/>
    <property type="project" value="UniProtKB-SubCell"/>
</dbReference>
<keyword evidence="9" id="KW-1185">Reference proteome</keyword>
<feature type="transmembrane region" description="Helical" evidence="6">
    <location>
        <begin position="161"/>
        <end position="178"/>
    </location>
</feature>
<evidence type="ECO:0000259" key="7">
    <source>
        <dbReference type="Pfam" id="PF01292"/>
    </source>
</evidence>
<evidence type="ECO:0000256" key="3">
    <source>
        <dbReference type="ARBA" id="ARBA00022692"/>
    </source>
</evidence>
<feature type="transmembrane region" description="Helical" evidence="6">
    <location>
        <begin position="122"/>
        <end position="141"/>
    </location>
</feature>
<dbReference type="GO" id="GO:0020037">
    <property type="term" value="F:heme binding"/>
    <property type="evidence" value="ECO:0007669"/>
    <property type="project" value="TreeGrafter"/>
</dbReference>
<dbReference type="GO" id="GO:0022904">
    <property type="term" value="P:respiratory electron transport chain"/>
    <property type="evidence" value="ECO:0007669"/>
    <property type="project" value="InterPro"/>
</dbReference>
<evidence type="ECO:0000313" key="9">
    <source>
        <dbReference type="Proteomes" id="UP000236047"/>
    </source>
</evidence>
<sequence length="208" mass="23173">MPALTERPAPVRHAERLRRFTAGERWVHRATAALMGIMLLTAACLYVPYLAELVGRRSLLVTLHEWAGIALPAPLLAGLASRAFRADLGRLNRFGPQDRGWVRAALRGHHRPSEKFNAGQKLYAALVAGAALVMIGTGLILWFPSLVPLLWRTGATFVHDWIALLIGVLVIGHVWMAARDPEARRGLRTGHVSRAWARREHPLWEEES</sequence>
<feature type="transmembrane region" description="Helical" evidence="6">
    <location>
        <begin position="63"/>
        <end position="84"/>
    </location>
</feature>
<feature type="transmembrane region" description="Helical" evidence="6">
    <location>
        <begin position="26"/>
        <end position="51"/>
    </location>
</feature>
<evidence type="ECO:0000256" key="2">
    <source>
        <dbReference type="ARBA" id="ARBA00022475"/>
    </source>
</evidence>
<dbReference type="SUPFAM" id="SSF81342">
    <property type="entry name" value="Transmembrane di-heme cytochromes"/>
    <property type="match status" value="1"/>
</dbReference>
<dbReference type="Gene3D" id="1.20.950.20">
    <property type="entry name" value="Transmembrane di-heme cytochromes, Chain C"/>
    <property type="match status" value="1"/>
</dbReference>
<dbReference type="PANTHER" id="PTHR30485:SF0">
    <property type="entry name" value="NI_FE-HYDROGENASE 1 B-TYPE CYTOCHROME SUBUNIT-RELATED"/>
    <property type="match status" value="1"/>
</dbReference>
<evidence type="ECO:0000256" key="5">
    <source>
        <dbReference type="ARBA" id="ARBA00023136"/>
    </source>
</evidence>
<dbReference type="RefSeq" id="WP_102924424.1">
    <property type="nucleotide sequence ID" value="NZ_LJSN01000002.1"/>
</dbReference>
<dbReference type="InterPro" id="IPR051542">
    <property type="entry name" value="Hydrogenase_cytochrome"/>
</dbReference>
<protein>
    <submittedName>
        <fullName evidence="8">Formate dehydrogenase</fullName>
    </submittedName>
</protein>
<proteinExistence type="predicted"/>
<reference evidence="9" key="1">
    <citation type="submission" date="2015-09" db="EMBL/GenBank/DDBJ databases">
        <authorList>
            <person name="Graham D.E."/>
            <person name="Mahan K.M."/>
            <person name="Klingeman D.M."/>
            <person name="Fida T."/>
            <person name="Giannone R.J."/>
            <person name="Hettich R.L."/>
            <person name="Parry R.J."/>
            <person name="Spain J.C."/>
        </authorList>
    </citation>
    <scope>NUCLEOTIDE SEQUENCE [LARGE SCALE GENOMIC DNA]</scope>
    <source>
        <strain evidence="9">JCM 4701</strain>
    </source>
</reference>
<evidence type="ECO:0000313" key="8">
    <source>
        <dbReference type="EMBL" id="PNE42935.1"/>
    </source>
</evidence>
<dbReference type="Pfam" id="PF01292">
    <property type="entry name" value="Ni_hydr_CYTB"/>
    <property type="match status" value="1"/>
</dbReference>